<dbReference type="Proteomes" id="UP000072618">
    <property type="component" value="Unassembled WGS sequence"/>
</dbReference>
<evidence type="ECO:0000313" key="3">
    <source>
        <dbReference type="Proteomes" id="UP000072618"/>
    </source>
</evidence>
<accession>A0A0Z8I1I5</accession>
<sequence>MKSNEIQVLDPTQRREKGDKGIVINEWEKLTAPSNRRLTHQNLRFLFSLSWSIDRITIVGNLKEFEFDHTFVTEDGEIFYRAGEKFTLNQAMPLLASEEAAERAGNGWRLLDKYGENIAYVETLPFKDPTTSKEKGRIDFNPNKIETFLKTDLKSFISMMFDNPHFSRADVACDILDLPDDYVSQYRLVDAVSFRPYYGQNGALETAYWGARSSERQVRMYNKKLEQEKHRQIVPEEVQSWWRLELQLRRAKADEWSGVVNETLDSFYSPFYFPSDISFREKAILRGLHADHSLWSEASDNTKRKYRKLSKRIAKEDELTQHLKSSFSENIDTLKRELETWLGAMKVNDEEE</sequence>
<organism evidence="2 3">
    <name type="scientific">Streptococcus suis</name>
    <dbReference type="NCBI Taxonomy" id="1307"/>
    <lineage>
        <taxon>Bacteria</taxon>
        <taxon>Bacillati</taxon>
        <taxon>Bacillota</taxon>
        <taxon>Bacilli</taxon>
        <taxon>Lactobacillales</taxon>
        <taxon>Streptococcaceae</taxon>
        <taxon>Streptococcus</taxon>
    </lineage>
</organism>
<feature type="domain" description="Replication initiation protein-like C-terminal" evidence="1">
    <location>
        <begin position="205"/>
        <end position="254"/>
    </location>
</feature>
<dbReference type="EMBL" id="FIGJ01000054">
    <property type="protein sequence ID" value="CYV13668.1"/>
    <property type="molecule type" value="Genomic_DNA"/>
</dbReference>
<keyword evidence="2" id="KW-0396">Initiation factor</keyword>
<evidence type="ECO:0000259" key="1">
    <source>
        <dbReference type="Pfam" id="PF02486"/>
    </source>
</evidence>
<dbReference type="GO" id="GO:0003743">
    <property type="term" value="F:translation initiation factor activity"/>
    <property type="evidence" value="ECO:0007669"/>
    <property type="project" value="UniProtKB-KW"/>
</dbReference>
<proteinExistence type="predicted"/>
<dbReference type="InterPro" id="IPR003491">
    <property type="entry name" value="REP-like_C"/>
</dbReference>
<evidence type="ECO:0000313" key="2">
    <source>
        <dbReference type="EMBL" id="CYV13668.1"/>
    </source>
</evidence>
<keyword evidence="2" id="KW-0648">Protein biosynthesis</keyword>
<reference evidence="2 3" key="1">
    <citation type="submission" date="2016-02" db="EMBL/GenBank/DDBJ databases">
        <authorList>
            <consortium name="Pathogen Informatics"/>
        </authorList>
    </citation>
    <scope>NUCLEOTIDE SEQUENCE [LARGE SCALE GENOMIC DNA]</scope>
    <source>
        <strain evidence="2 3">LSS32</strain>
    </source>
</reference>
<protein>
    <submittedName>
        <fullName evidence="2">Replication initiation factor family protein</fullName>
    </submittedName>
</protein>
<dbReference type="RefSeq" id="WP_044671750.1">
    <property type="nucleotide sequence ID" value="NZ_CEEO01000012.1"/>
</dbReference>
<gene>
    <name evidence="2" type="ORF">ERS132394_02371</name>
</gene>
<name>A0A0Z8I1I5_STRSU</name>
<dbReference type="AlphaFoldDB" id="A0A0Z8I1I5"/>
<dbReference type="Pfam" id="PF02486">
    <property type="entry name" value="Rep_trans"/>
    <property type="match status" value="1"/>
</dbReference>